<dbReference type="AlphaFoldDB" id="A0A8I6SGZ3"/>
<evidence type="ECO:0000313" key="2">
    <source>
        <dbReference type="Proteomes" id="UP000494040"/>
    </source>
</evidence>
<evidence type="ECO:0000313" key="1">
    <source>
        <dbReference type="EnsemblMetazoa" id="XP_024082609.1"/>
    </source>
</evidence>
<organism evidence="1 2">
    <name type="scientific">Cimex lectularius</name>
    <name type="common">Bed bug</name>
    <name type="synonym">Acanthia lectularia</name>
    <dbReference type="NCBI Taxonomy" id="79782"/>
    <lineage>
        <taxon>Eukaryota</taxon>
        <taxon>Metazoa</taxon>
        <taxon>Ecdysozoa</taxon>
        <taxon>Arthropoda</taxon>
        <taxon>Hexapoda</taxon>
        <taxon>Insecta</taxon>
        <taxon>Pterygota</taxon>
        <taxon>Neoptera</taxon>
        <taxon>Paraneoptera</taxon>
        <taxon>Hemiptera</taxon>
        <taxon>Heteroptera</taxon>
        <taxon>Panheteroptera</taxon>
        <taxon>Cimicomorpha</taxon>
        <taxon>Cimicidae</taxon>
        <taxon>Cimex</taxon>
    </lineage>
</organism>
<dbReference type="GeneID" id="106668665"/>
<proteinExistence type="predicted"/>
<dbReference type="RefSeq" id="XP_024082609.1">
    <property type="nucleotide sequence ID" value="XM_024226841.1"/>
</dbReference>
<name>A0A8I6SGZ3_CIMLE</name>
<sequence>MEDKTSSDESSSYESNSEFIKAIIKLKSIVNTKRTLTFQSSTPFHHWNAVTWIHSDSGNDQFSNPSDSIPCSLFRHITHSSGTDIVLTKCLETIFTFLGKAILINGTESFNNWKGSVLEHVCYNIKKSAFDPDCTFFIVKFLRKALEFIWSSKSDGKITSCECQMLMLNELCCTFEICKHAMEMLIGKIELISEAANIASYDCSIDLLEKTPHFLHLTLRLLKKLLQLRRKSAKTKAVQIDWKIDVDARKLDDETSPIVVDIEEKLLNSWKEKCEKLVITSGKIYPLIGTSAWRIVKNLDKLGKNGNENLLWLT</sequence>
<dbReference type="Proteomes" id="UP000494040">
    <property type="component" value="Unassembled WGS sequence"/>
</dbReference>
<reference evidence="1" key="1">
    <citation type="submission" date="2022-01" db="UniProtKB">
        <authorList>
            <consortium name="EnsemblMetazoa"/>
        </authorList>
    </citation>
    <scope>IDENTIFICATION</scope>
</reference>
<protein>
    <submittedName>
        <fullName evidence="1">Uncharacterized protein</fullName>
    </submittedName>
</protein>
<dbReference type="OMA" id="TSANTCE"/>
<accession>A0A8I6SGZ3</accession>
<keyword evidence="2" id="KW-1185">Reference proteome</keyword>
<dbReference type="EnsemblMetazoa" id="XM_024226841.1">
    <property type="protein sequence ID" value="XP_024082609.1"/>
    <property type="gene ID" value="LOC106668665"/>
</dbReference>